<accession>A0ACC1QSP1</accession>
<gene>
    <name evidence="1" type="ORF">NLG97_g6020</name>
</gene>
<evidence type="ECO:0000313" key="1">
    <source>
        <dbReference type="EMBL" id="KAJ3489326.1"/>
    </source>
</evidence>
<sequence length="72" mass="7587">MTRKPRTTTHPTSGSRSLAQETLHSVQGGASRPASRAAVSDASITFSIQVPALSTWAGVLLILAQFCLASKY</sequence>
<dbReference type="Proteomes" id="UP001148737">
    <property type="component" value="Unassembled WGS sequence"/>
</dbReference>
<name>A0ACC1QSP1_9HYPO</name>
<keyword evidence="2" id="KW-1185">Reference proteome</keyword>
<comment type="caution">
    <text evidence="1">The sequence shown here is derived from an EMBL/GenBank/DDBJ whole genome shotgun (WGS) entry which is preliminary data.</text>
</comment>
<evidence type="ECO:0000313" key="2">
    <source>
        <dbReference type="Proteomes" id="UP001148737"/>
    </source>
</evidence>
<proteinExistence type="predicted"/>
<reference evidence="1" key="1">
    <citation type="submission" date="2022-07" db="EMBL/GenBank/DDBJ databases">
        <title>Genome Sequence of Lecanicillium saksenae.</title>
        <authorList>
            <person name="Buettner E."/>
        </authorList>
    </citation>
    <scope>NUCLEOTIDE SEQUENCE</scope>
    <source>
        <strain evidence="1">VT-O1</strain>
    </source>
</reference>
<organism evidence="1 2">
    <name type="scientific">Lecanicillium saksenae</name>
    <dbReference type="NCBI Taxonomy" id="468837"/>
    <lineage>
        <taxon>Eukaryota</taxon>
        <taxon>Fungi</taxon>
        <taxon>Dikarya</taxon>
        <taxon>Ascomycota</taxon>
        <taxon>Pezizomycotina</taxon>
        <taxon>Sordariomycetes</taxon>
        <taxon>Hypocreomycetidae</taxon>
        <taxon>Hypocreales</taxon>
        <taxon>Cordycipitaceae</taxon>
        <taxon>Lecanicillium</taxon>
    </lineage>
</organism>
<protein>
    <submittedName>
        <fullName evidence="1">Uncharacterized protein</fullName>
    </submittedName>
</protein>
<dbReference type="EMBL" id="JANAKD010000743">
    <property type="protein sequence ID" value="KAJ3489326.1"/>
    <property type="molecule type" value="Genomic_DNA"/>
</dbReference>